<dbReference type="Proteomes" id="UP000054015">
    <property type="component" value="Unassembled WGS sequence"/>
</dbReference>
<gene>
    <name evidence="1" type="ORF">XD48_0095</name>
</gene>
<reference evidence="2" key="1">
    <citation type="journal article" date="2015" name="MBio">
        <title>Genome-Resolved Metagenomic Analysis Reveals Roles for Candidate Phyla and Other Microbial Community Members in Biogeochemical Transformations in Oil Reservoirs.</title>
        <authorList>
            <person name="Hu P."/>
            <person name="Tom L."/>
            <person name="Singh A."/>
            <person name="Thomas B.C."/>
            <person name="Baker B.J."/>
            <person name="Piceno Y.M."/>
            <person name="Andersen G.L."/>
            <person name="Banfield J.F."/>
        </authorList>
    </citation>
    <scope>NUCLEOTIDE SEQUENCE [LARGE SCALE GENOMIC DNA]</scope>
</reference>
<dbReference type="PATRIC" id="fig|2234.7.peg.734"/>
<name>A0A101E272_ARCFL</name>
<dbReference type="AlphaFoldDB" id="A0A101E272"/>
<comment type="caution">
    <text evidence="1">The sequence shown here is derived from an EMBL/GenBank/DDBJ whole genome shotgun (WGS) entry which is preliminary data.</text>
</comment>
<evidence type="ECO:0000313" key="2">
    <source>
        <dbReference type="Proteomes" id="UP000054015"/>
    </source>
</evidence>
<evidence type="ECO:0000313" key="1">
    <source>
        <dbReference type="EMBL" id="KUK07760.1"/>
    </source>
</evidence>
<proteinExistence type="predicted"/>
<sequence>MNVRRQLGDDVMTFATPYRLFRDIEDSVDGCFLEIGIWKKFEKSWNDGRMMAD</sequence>
<organism evidence="1 2">
    <name type="scientific">Archaeoglobus fulgidus</name>
    <dbReference type="NCBI Taxonomy" id="2234"/>
    <lineage>
        <taxon>Archaea</taxon>
        <taxon>Methanobacteriati</taxon>
        <taxon>Methanobacteriota</taxon>
        <taxon>Archaeoglobi</taxon>
        <taxon>Archaeoglobales</taxon>
        <taxon>Archaeoglobaceae</taxon>
        <taxon>Archaeoglobus</taxon>
    </lineage>
</organism>
<dbReference type="EMBL" id="LGEX01000001">
    <property type="protein sequence ID" value="KUK07760.1"/>
    <property type="molecule type" value="Genomic_DNA"/>
</dbReference>
<protein>
    <submittedName>
        <fullName evidence="1">Uncharacterized protein</fullName>
    </submittedName>
</protein>
<accession>A0A101E272</accession>